<dbReference type="GO" id="GO:0005737">
    <property type="term" value="C:cytoplasm"/>
    <property type="evidence" value="ECO:0007669"/>
    <property type="project" value="TreeGrafter"/>
</dbReference>
<organism evidence="2 3">
    <name type="scientific">Inconstantimicrobium porci</name>
    <dbReference type="NCBI Taxonomy" id="2652291"/>
    <lineage>
        <taxon>Bacteria</taxon>
        <taxon>Bacillati</taxon>
        <taxon>Bacillota</taxon>
        <taxon>Clostridia</taxon>
        <taxon>Eubacteriales</taxon>
        <taxon>Clostridiaceae</taxon>
        <taxon>Inconstantimicrobium</taxon>
    </lineage>
</organism>
<comment type="similarity">
    <text evidence="1">Belongs to the peptidase M20A family.</text>
</comment>
<evidence type="ECO:0000313" key="2">
    <source>
        <dbReference type="EMBL" id="MSR90512.1"/>
    </source>
</evidence>
<dbReference type="InterPro" id="IPR052030">
    <property type="entry name" value="Peptidase_M20/M20A_hydrolases"/>
</dbReference>
<evidence type="ECO:0000313" key="3">
    <source>
        <dbReference type="Proteomes" id="UP000460287"/>
    </source>
</evidence>
<dbReference type="GO" id="GO:0046657">
    <property type="term" value="P:folic acid catabolic process"/>
    <property type="evidence" value="ECO:0007669"/>
    <property type="project" value="TreeGrafter"/>
</dbReference>
<dbReference type="Proteomes" id="UP000460287">
    <property type="component" value="Unassembled WGS sequence"/>
</dbReference>
<protein>
    <recommendedName>
        <fullName evidence="1">Peptidase M20 domain-containing protein 2</fullName>
    </recommendedName>
</protein>
<reference evidence="2 3" key="1">
    <citation type="submission" date="2019-08" db="EMBL/GenBank/DDBJ databases">
        <title>In-depth cultivation of the pig gut microbiome towards novel bacterial diversity and tailored functional studies.</title>
        <authorList>
            <person name="Wylensek D."/>
            <person name="Hitch T.C.A."/>
            <person name="Clavel T."/>
        </authorList>
    </citation>
    <scope>NUCLEOTIDE SEQUENCE [LARGE SCALE GENOMIC DNA]</scope>
    <source>
        <strain evidence="2 3">WCA-383-APC-5B</strain>
    </source>
</reference>
<dbReference type="InterPro" id="IPR017144">
    <property type="entry name" value="Xaa-Arg_dipeptidase"/>
</dbReference>
<dbReference type="Gene3D" id="3.30.70.360">
    <property type="match status" value="1"/>
</dbReference>
<comment type="caution">
    <text evidence="2">The sequence shown here is derived from an EMBL/GenBank/DDBJ whole genome shotgun (WGS) entry which is preliminary data.</text>
</comment>
<sequence length="388" mass="43066">MKQEIVSYLSTEKKSLSQLNKFLYDNPEESYCEHKACSYISDFLKERGFDVENNFQNIETSFFASKGSGHPKICFICEYDAIKGEGHITGHNLLTMTSITGAIGLGHIINKLHGSVYVIGCPGEYLGGTNATFVRQNVYDDMDVVLLAHPDLITSESGTSSAIIPLSIKYSGKNGLSFLDEGNCTSLDGVLLTFDILNYALKSVKEDTTVNYAITKGGITPLLRPQESEAQFYIRSISINKAKQMEEKIRNICSYVCNLMNLNCSISLYESPSEELLTNITLSRLFCNNLKETGIINIDDFRNVNAGLSIGCVSQKVPVIHPFISICKDRSIHYGTKQFADCTITDYAVSQCIKAGIALSYTGLDMIDSENLLSEVKSEFYNNNRLLY</sequence>
<dbReference type="PANTHER" id="PTHR30575">
    <property type="entry name" value="PEPTIDASE M20"/>
    <property type="match status" value="1"/>
</dbReference>
<keyword evidence="3" id="KW-1185">Reference proteome</keyword>
<dbReference type="PANTHER" id="PTHR30575:SF0">
    <property type="entry name" value="XAA-ARG DIPEPTIDASE"/>
    <property type="match status" value="1"/>
</dbReference>
<dbReference type="SUPFAM" id="SSF53187">
    <property type="entry name" value="Zn-dependent exopeptidases"/>
    <property type="match status" value="1"/>
</dbReference>
<name>A0A7X2T0F3_9CLOT</name>
<dbReference type="EMBL" id="VULX01000002">
    <property type="protein sequence ID" value="MSR90512.1"/>
    <property type="molecule type" value="Genomic_DNA"/>
</dbReference>
<dbReference type="PIRSF" id="PIRSF037226">
    <property type="entry name" value="Amidohydrolase_ACY1L2_prd"/>
    <property type="match status" value="1"/>
</dbReference>
<accession>A0A7X2T0F3</accession>
<dbReference type="AlphaFoldDB" id="A0A7X2T0F3"/>
<dbReference type="GO" id="GO:0071713">
    <property type="term" value="F:para-aminobenzoyl-glutamate hydrolase activity"/>
    <property type="evidence" value="ECO:0007669"/>
    <property type="project" value="TreeGrafter"/>
</dbReference>
<dbReference type="Gene3D" id="3.40.630.10">
    <property type="entry name" value="Zn peptidases"/>
    <property type="match status" value="1"/>
</dbReference>
<dbReference type="RefSeq" id="WP_154530402.1">
    <property type="nucleotide sequence ID" value="NZ_JAQXTV010000057.1"/>
</dbReference>
<gene>
    <name evidence="2" type="ORF">FYJ33_03525</name>
</gene>
<proteinExistence type="inferred from homology"/>
<dbReference type="GO" id="GO:0016805">
    <property type="term" value="F:dipeptidase activity"/>
    <property type="evidence" value="ECO:0007669"/>
    <property type="project" value="InterPro"/>
</dbReference>
<evidence type="ECO:0000256" key="1">
    <source>
        <dbReference type="PIRNR" id="PIRNR037226"/>
    </source>
</evidence>